<dbReference type="SMART" id="SM00306">
    <property type="entry name" value="HintN"/>
    <property type="match status" value="1"/>
</dbReference>
<dbReference type="Proteomes" id="UP000193224">
    <property type="component" value="Unassembled WGS sequence"/>
</dbReference>
<dbReference type="EMBL" id="FWXB01000004">
    <property type="protein sequence ID" value="SMC11708.1"/>
    <property type="molecule type" value="Genomic_DNA"/>
</dbReference>
<protein>
    <recommendedName>
        <fullName evidence="1">Hint domain-containing protein</fullName>
    </recommendedName>
</protein>
<dbReference type="Pfam" id="PF13403">
    <property type="entry name" value="Hint_2"/>
    <property type="match status" value="1"/>
</dbReference>
<accession>A0A1X7BPX2</accession>
<proteinExistence type="predicted"/>
<dbReference type="GO" id="GO:0016539">
    <property type="term" value="P:intein-mediated protein splicing"/>
    <property type="evidence" value="ECO:0007669"/>
    <property type="project" value="InterPro"/>
</dbReference>
<feature type="domain" description="Hint" evidence="1">
    <location>
        <begin position="170"/>
        <end position="272"/>
    </location>
</feature>
<dbReference type="Gene3D" id="2.170.16.10">
    <property type="entry name" value="Hedgehog/Intein (Hint) domain"/>
    <property type="match status" value="1"/>
</dbReference>
<sequence>MSTSFEVIFIGNLRDIDPVEGNTRVSQGAVNSWLGTYGSLANPLSETAIRDFAPGSTGFGGGSAGVYDTDNNASNDTFTIDGVEKTHDATMLFNATITFKDGTTGTVSAVLSQDTNGDVYLMPEFANNADAAVLGSGPIASITLNSPLYAGGQRGQGYNLTGDRFATNFVPCFTPGTLIATIKGERPVEELRPGDRVVTRDNGLQEVRWTGRHMLDAKALASAPDLRPVLIRAGALGPETPDRDIRVSPNHRMLLRNELAEVMFGEREVLIAAKNLINLEGVECPETSGVTYVHVMFRRHEVILANGAWSESFQPGDYSLRSVGRAQRNEILTLFPELAAPSGLNGYQAARLSLKPHEAELLISEIGR</sequence>
<dbReference type="InterPro" id="IPR028992">
    <property type="entry name" value="Hedgehog/Intein_dom"/>
</dbReference>
<organism evidence="2 3">
    <name type="scientific">Roseovarius aestuarii</name>
    <dbReference type="NCBI Taxonomy" id="475083"/>
    <lineage>
        <taxon>Bacteria</taxon>
        <taxon>Pseudomonadati</taxon>
        <taxon>Pseudomonadota</taxon>
        <taxon>Alphaproteobacteria</taxon>
        <taxon>Rhodobacterales</taxon>
        <taxon>Roseobacteraceae</taxon>
        <taxon>Roseovarius</taxon>
    </lineage>
</organism>
<dbReference type="OrthoDB" id="6305173at2"/>
<dbReference type="InterPro" id="IPR036844">
    <property type="entry name" value="Hint_dom_sf"/>
</dbReference>
<evidence type="ECO:0000259" key="1">
    <source>
        <dbReference type="SMART" id="SM00306"/>
    </source>
</evidence>
<evidence type="ECO:0000313" key="2">
    <source>
        <dbReference type="EMBL" id="SMC11708.1"/>
    </source>
</evidence>
<dbReference type="AlphaFoldDB" id="A0A1X7BPX2"/>
<dbReference type="InterPro" id="IPR006141">
    <property type="entry name" value="Intein_N"/>
</dbReference>
<dbReference type="PROSITE" id="PS50817">
    <property type="entry name" value="INTEIN_N_TER"/>
    <property type="match status" value="1"/>
</dbReference>
<reference evidence="2 3" key="1">
    <citation type="submission" date="2017-03" db="EMBL/GenBank/DDBJ databases">
        <authorList>
            <person name="Afonso C.L."/>
            <person name="Miller P.J."/>
            <person name="Scott M.A."/>
            <person name="Spackman E."/>
            <person name="Goraichik I."/>
            <person name="Dimitrov K.M."/>
            <person name="Suarez D.L."/>
            <person name="Swayne D.E."/>
        </authorList>
    </citation>
    <scope>NUCLEOTIDE SEQUENCE [LARGE SCALE GENOMIC DNA]</scope>
    <source>
        <strain evidence="2 3">CECT 7745</strain>
    </source>
</reference>
<name>A0A1X7BPX2_9RHOB</name>
<dbReference type="RefSeq" id="WP_085799670.1">
    <property type="nucleotide sequence ID" value="NZ_FWXB01000004.1"/>
</dbReference>
<dbReference type="InterPro" id="IPR003587">
    <property type="entry name" value="Hint_dom_N"/>
</dbReference>
<gene>
    <name evidence="2" type="ORF">ROA7745_01525</name>
</gene>
<evidence type="ECO:0000313" key="3">
    <source>
        <dbReference type="Proteomes" id="UP000193224"/>
    </source>
</evidence>
<dbReference type="SUPFAM" id="SSF51294">
    <property type="entry name" value="Hedgehog/intein (Hint) domain"/>
    <property type="match status" value="1"/>
</dbReference>
<keyword evidence="3" id="KW-1185">Reference proteome</keyword>